<dbReference type="InterPro" id="IPR050406">
    <property type="entry name" value="FGGY_Carb_Kinase"/>
</dbReference>
<keyword evidence="6" id="KW-0067">ATP-binding</keyword>
<dbReference type="EMBL" id="JAHBOH010000001">
    <property type="protein sequence ID" value="MBT0993850.1"/>
    <property type="molecule type" value="Genomic_DNA"/>
</dbReference>
<dbReference type="InterPro" id="IPR018485">
    <property type="entry name" value="FGGY_C"/>
</dbReference>
<organism evidence="10 11">
    <name type="scientific">Cellulomonas fulva</name>
    <dbReference type="NCBI Taxonomy" id="2835530"/>
    <lineage>
        <taxon>Bacteria</taxon>
        <taxon>Bacillati</taxon>
        <taxon>Actinomycetota</taxon>
        <taxon>Actinomycetes</taxon>
        <taxon>Micrococcales</taxon>
        <taxon>Cellulomonadaceae</taxon>
        <taxon>Cellulomonas</taxon>
    </lineage>
</organism>
<evidence type="ECO:0000313" key="11">
    <source>
        <dbReference type="Proteomes" id="UP000722125"/>
    </source>
</evidence>
<keyword evidence="11" id="KW-1185">Reference proteome</keyword>
<dbReference type="PANTHER" id="PTHR43095">
    <property type="entry name" value="SUGAR KINASE"/>
    <property type="match status" value="1"/>
</dbReference>
<evidence type="ECO:0000256" key="1">
    <source>
        <dbReference type="ARBA" id="ARBA00009156"/>
    </source>
</evidence>
<feature type="domain" description="Carbohydrate kinase FGGY N-terminal" evidence="8">
    <location>
        <begin position="6"/>
        <end position="248"/>
    </location>
</feature>
<dbReference type="PANTHER" id="PTHR43095:SF5">
    <property type="entry name" value="XYLULOSE KINASE"/>
    <property type="match status" value="1"/>
</dbReference>
<gene>
    <name evidence="10" type="ORF">KIN34_06060</name>
</gene>
<keyword evidence="2" id="KW-0859">Xylose metabolism</keyword>
<evidence type="ECO:0000256" key="3">
    <source>
        <dbReference type="ARBA" id="ARBA00022679"/>
    </source>
</evidence>
<dbReference type="Pfam" id="PF00370">
    <property type="entry name" value="FGGY_N"/>
    <property type="match status" value="1"/>
</dbReference>
<dbReference type="InterPro" id="IPR018484">
    <property type="entry name" value="FGGY_N"/>
</dbReference>
<evidence type="ECO:0000259" key="8">
    <source>
        <dbReference type="Pfam" id="PF00370"/>
    </source>
</evidence>
<keyword evidence="2" id="KW-0119">Carbohydrate metabolism</keyword>
<feature type="domain" description="Carbohydrate kinase FGGY C-terminal" evidence="9">
    <location>
        <begin position="260"/>
        <end position="451"/>
    </location>
</feature>
<proteinExistence type="inferred from homology"/>
<comment type="caution">
    <text evidence="10">The sequence shown here is derived from an EMBL/GenBank/DDBJ whole genome shotgun (WGS) entry which is preliminary data.</text>
</comment>
<comment type="similarity">
    <text evidence="1">Belongs to the FGGY kinase family.</text>
</comment>
<evidence type="ECO:0000313" key="10">
    <source>
        <dbReference type="EMBL" id="MBT0993850.1"/>
    </source>
</evidence>
<evidence type="ECO:0000259" key="9">
    <source>
        <dbReference type="Pfam" id="PF02782"/>
    </source>
</evidence>
<dbReference type="InterPro" id="IPR013449">
    <property type="entry name" value="Rhamnulokinase"/>
</dbReference>
<accession>A0ABS5TXH7</accession>
<dbReference type="Proteomes" id="UP000722125">
    <property type="component" value="Unassembled WGS sequence"/>
</dbReference>
<evidence type="ECO:0000256" key="2">
    <source>
        <dbReference type="ARBA" id="ARBA00022629"/>
    </source>
</evidence>
<dbReference type="Gene3D" id="3.30.420.40">
    <property type="match status" value="2"/>
</dbReference>
<dbReference type="InterPro" id="IPR043129">
    <property type="entry name" value="ATPase_NBD"/>
</dbReference>
<dbReference type="SUPFAM" id="SSF53067">
    <property type="entry name" value="Actin-like ATPase domain"/>
    <property type="match status" value="2"/>
</dbReference>
<keyword evidence="3" id="KW-0808">Transferase</keyword>
<protein>
    <submittedName>
        <fullName evidence="10">Rhamnulokinase</fullName>
    </submittedName>
</protein>
<reference evidence="10 11" key="1">
    <citation type="submission" date="2021-05" db="EMBL/GenBank/DDBJ databases">
        <title>Description of Cellulomonas sp. DKR-3 sp. nov.</title>
        <authorList>
            <person name="Dahal R.H."/>
            <person name="Chaudhary D.K."/>
        </authorList>
    </citation>
    <scope>NUCLEOTIDE SEQUENCE [LARGE SCALE GENOMIC DNA]</scope>
    <source>
        <strain evidence="10 11">DKR-3</strain>
    </source>
</reference>
<dbReference type="CDD" id="cd07771">
    <property type="entry name" value="ASKHA_NBD_FGGY_RhaB-like"/>
    <property type="match status" value="1"/>
</dbReference>
<evidence type="ECO:0000256" key="5">
    <source>
        <dbReference type="ARBA" id="ARBA00022777"/>
    </source>
</evidence>
<dbReference type="Pfam" id="PF02782">
    <property type="entry name" value="FGGY_C"/>
    <property type="match status" value="1"/>
</dbReference>
<evidence type="ECO:0000256" key="7">
    <source>
        <dbReference type="ARBA" id="ARBA00023308"/>
    </source>
</evidence>
<evidence type="ECO:0000256" key="4">
    <source>
        <dbReference type="ARBA" id="ARBA00022741"/>
    </source>
</evidence>
<dbReference type="RefSeq" id="WP_214348093.1">
    <property type="nucleotide sequence ID" value="NZ_JAHBOH010000001.1"/>
</dbReference>
<keyword evidence="4" id="KW-0547">Nucleotide-binding</keyword>
<evidence type="ECO:0000256" key="6">
    <source>
        <dbReference type="ARBA" id="ARBA00022840"/>
    </source>
</evidence>
<sequence length="507" mass="52738">MTTNTYAAVDLGATSGRVLTGRLDGRRLVTAEAARFVNEPVRVPVGDRQVLQWDVLALWAGARAGLDAAHRASGGLASVGVDTWAVDHGLLDADGALLGNPVHYRDERTAGAADRFFAALPAETHYAITGAQVQPFNTVFQLLAAAGSAQLGAAARVLLVPDLLTAWLGGAHVTEVTNASTTGLLDVGTRRWSPRVLERLDALAGSDVSRLLAPLVEPGTVLGPVLPTHGWGGTHVVAVGSHDTASAVAAVPMADPAHAAYISSGTWSLVGVELDAPVRTEASRRANVTNELGVAGTVRYLKNVAGLWLLSESQRTWRAQGRETALAALLAAAADVPACRTVVDVDDPVLSAPGDMPARIAELARSSGQPVPDDEATTTRCILDSLALAYRRALRTVARLADRDVRVVHVVGGGARNDLLCRLTADATGLPVVAGPVECTALGNLLVQAGALGDLDGGLPAVREVVAASSDLTRWEPSGDATLWDRAEARLDALAGGSPRRSDRRTE</sequence>
<name>A0ABS5TXH7_9CELL</name>
<keyword evidence="5" id="KW-0418">Kinase</keyword>
<keyword evidence="7" id="KW-0684">Rhamnose metabolism</keyword>